<dbReference type="GO" id="GO:0050570">
    <property type="term" value="F:4-hydroxythreonine-4-phosphate dehydrogenase activity"/>
    <property type="evidence" value="ECO:0007669"/>
    <property type="project" value="UniProtKB-EC"/>
</dbReference>
<proteinExistence type="predicted"/>
<gene>
    <name evidence="4" type="primary">pdxA</name>
    <name evidence="4" type="ORF">ISR29_03565</name>
</gene>
<name>A0A937J5Y4_9GAMM</name>
<dbReference type="PANTHER" id="PTHR30004:SF5">
    <property type="entry name" value="4-HYDROXYTHREONINE-4-PHOSPHATE DEHYDROGENASE"/>
    <property type="match status" value="1"/>
</dbReference>
<dbReference type="AlphaFoldDB" id="A0A937J5Y4"/>
<comment type="caution">
    <text evidence="4">The sequence shown here is derived from an EMBL/GenBank/DDBJ whole genome shotgun (WGS) entry which is preliminary data.</text>
</comment>
<evidence type="ECO:0000256" key="3">
    <source>
        <dbReference type="ARBA" id="ARBA00023027"/>
    </source>
</evidence>
<dbReference type="InterPro" id="IPR005255">
    <property type="entry name" value="PdxA_fam"/>
</dbReference>
<evidence type="ECO:0000313" key="4">
    <source>
        <dbReference type="EMBL" id="MBL6903261.1"/>
    </source>
</evidence>
<dbReference type="NCBIfam" id="TIGR00557">
    <property type="entry name" value="pdxA"/>
    <property type="match status" value="1"/>
</dbReference>
<dbReference type="EMBL" id="JADHSG010000003">
    <property type="protein sequence ID" value="MBL6903261.1"/>
    <property type="molecule type" value="Genomic_DNA"/>
</dbReference>
<dbReference type="GO" id="GO:0051287">
    <property type="term" value="F:NAD binding"/>
    <property type="evidence" value="ECO:0007669"/>
    <property type="project" value="InterPro"/>
</dbReference>
<keyword evidence="3" id="KW-0520">NAD</keyword>
<dbReference type="Pfam" id="PF04166">
    <property type="entry name" value="PdxA"/>
    <property type="match status" value="1"/>
</dbReference>
<dbReference type="GO" id="GO:0008615">
    <property type="term" value="P:pyridoxine biosynthetic process"/>
    <property type="evidence" value="ECO:0007669"/>
    <property type="project" value="TreeGrafter"/>
</dbReference>
<dbReference type="GO" id="GO:0046872">
    <property type="term" value="F:metal ion binding"/>
    <property type="evidence" value="ECO:0007669"/>
    <property type="project" value="UniProtKB-KW"/>
</dbReference>
<evidence type="ECO:0000256" key="1">
    <source>
        <dbReference type="ARBA" id="ARBA00022723"/>
    </source>
</evidence>
<dbReference type="Proteomes" id="UP000705230">
    <property type="component" value="Unassembled WGS sequence"/>
</dbReference>
<dbReference type="SUPFAM" id="SSF53659">
    <property type="entry name" value="Isocitrate/Isopropylmalate dehydrogenase-like"/>
    <property type="match status" value="1"/>
</dbReference>
<sequence>MKKIFYSPGEPSGIGVDLIIQLCMSNYWSNFNVPIICLGDKRLFEHRAKQLSKKIKIESLVDKESAVKNKKGLLQIIEVTKCKSVISGKLNPANAEYIIKNLNFGIMQALASKQNALVTGPISKQNIIDSGIKFSGHTEWIQEKTKSDDVLMLLSAKQLRVALVTTHIPLDKVTKSITKRKIIAKAKILNEDLKLKLKVKAPKLVMLGLNPHAGEGGTIGKQENLILKPAAKYLRKVGINISDPISADTAFTQKMLKKTDAYLAMYHDQALPVLKALSFGEGINITLGVPIVRTSVDHGVALDIAGSGKAGFSSLQNALDTAKSMI</sequence>
<protein>
    <submittedName>
        <fullName evidence="4">4-hydroxythreonine-4-phosphate dehydrogenase PdxA</fullName>
        <ecNumber evidence="4">1.1.1.262</ecNumber>
    </submittedName>
</protein>
<dbReference type="GO" id="GO:0042823">
    <property type="term" value="P:pyridoxal phosphate biosynthetic process"/>
    <property type="evidence" value="ECO:0007669"/>
    <property type="project" value="TreeGrafter"/>
</dbReference>
<keyword evidence="1" id="KW-0479">Metal-binding</keyword>
<organism evidence="4 5">
    <name type="scientific">SAR86 cluster bacterium</name>
    <dbReference type="NCBI Taxonomy" id="2030880"/>
    <lineage>
        <taxon>Bacteria</taxon>
        <taxon>Pseudomonadati</taxon>
        <taxon>Pseudomonadota</taxon>
        <taxon>Gammaproteobacteria</taxon>
        <taxon>SAR86 cluster</taxon>
    </lineage>
</organism>
<dbReference type="EC" id="1.1.1.262" evidence="4"/>
<keyword evidence="2 4" id="KW-0560">Oxidoreductase</keyword>
<accession>A0A937J5Y4</accession>
<reference evidence="4" key="1">
    <citation type="submission" date="2020-10" db="EMBL/GenBank/DDBJ databases">
        <title>Microbiome of the Black Sea water column analyzed by genome centric metagenomics.</title>
        <authorList>
            <person name="Cabello-Yeves P.J."/>
            <person name="Callieri C."/>
            <person name="Picazo A."/>
            <person name="Mehrshad M."/>
            <person name="Haro-Moreno J.M."/>
            <person name="Roda-Garcia J."/>
            <person name="Dzembekova N."/>
            <person name="Slabakova V."/>
            <person name="Slabakova N."/>
            <person name="Moncheva S."/>
            <person name="Rodriguez-Valera F."/>
        </authorList>
    </citation>
    <scope>NUCLEOTIDE SEQUENCE</scope>
    <source>
        <strain evidence="4">BS30m-G43</strain>
    </source>
</reference>
<evidence type="ECO:0000256" key="2">
    <source>
        <dbReference type="ARBA" id="ARBA00023002"/>
    </source>
</evidence>
<evidence type="ECO:0000313" key="5">
    <source>
        <dbReference type="Proteomes" id="UP000705230"/>
    </source>
</evidence>
<dbReference type="Gene3D" id="3.40.718.10">
    <property type="entry name" value="Isopropylmalate Dehydrogenase"/>
    <property type="match status" value="1"/>
</dbReference>
<dbReference type="PANTHER" id="PTHR30004">
    <property type="entry name" value="4-HYDROXYTHREONINE-4-PHOSPHATE DEHYDROGENASE"/>
    <property type="match status" value="1"/>
</dbReference>